<accession>A0ABS0LRD1</accession>
<sequence>MGRLNLYVHYDSVTNHFMTRGITMTVKDFSQQYLPQNIILANAPEEFGRFDVQTDFKILRGQGEVFDYIDLCHKEQRRMSNWIDFDSIEMMHQLTPYEISELLYLFHANKALRSPFFYKLQNNYVYLTMPNGLTKTYYRHMVHFYPRFQRSISEHMEEMLNENAHWLMRRKHKVSPLPLEIVERLSPLFMNGLKIDFKQAYAIHNDWYLPLYIIEDELTHLTRMLPKELQIGELIYQENLSSWNLKNKIISSKDDMEEQL</sequence>
<protein>
    <submittedName>
        <fullName evidence="1">Uncharacterized protein</fullName>
    </submittedName>
</protein>
<dbReference type="RefSeq" id="WP_197115500.1">
    <property type="nucleotide sequence ID" value="NZ_JACBXQ010000003.1"/>
</dbReference>
<keyword evidence="2" id="KW-1185">Reference proteome</keyword>
<name>A0ABS0LRD1_9LACT</name>
<dbReference type="Proteomes" id="UP000721415">
    <property type="component" value="Unassembled WGS sequence"/>
</dbReference>
<reference evidence="1 2" key="1">
    <citation type="submission" date="2020-07" db="EMBL/GenBank/DDBJ databases">
        <title>Facklamia lactis sp. nov., isolated from raw milk.</title>
        <authorList>
            <person name="Doll E.V."/>
            <person name="Huptas C."/>
            <person name="Staib L."/>
            <person name="Wenning M."/>
            <person name="Scherer S."/>
        </authorList>
    </citation>
    <scope>NUCLEOTIDE SEQUENCE [LARGE SCALE GENOMIC DNA]</scope>
    <source>
        <strain evidence="1 2">DSM 111018</strain>
    </source>
</reference>
<gene>
    <name evidence="1" type="ORF">HZY91_06740</name>
</gene>
<comment type="caution">
    <text evidence="1">The sequence shown here is derived from an EMBL/GenBank/DDBJ whole genome shotgun (WGS) entry which is preliminary data.</text>
</comment>
<evidence type="ECO:0000313" key="1">
    <source>
        <dbReference type="EMBL" id="MBG9986592.1"/>
    </source>
</evidence>
<evidence type="ECO:0000313" key="2">
    <source>
        <dbReference type="Proteomes" id="UP000721415"/>
    </source>
</evidence>
<proteinExistence type="predicted"/>
<dbReference type="EMBL" id="JACBXQ010000003">
    <property type="protein sequence ID" value="MBG9986592.1"/>
    <property type="molecule type" value="Genomic_DNA"/>
</dbReference>
<organism evidence="1 2">
    <name type="scientific">Facklamia lactis</name>
    <dbReference type="NCBI Taxonomy" id="2749967"/>
    <lineage>
        <taxon>Bacteria</taxon>
        <taxon>Bacillati</taxon>
        <taxon>Bacillota</taxon>
        <taxon>Bacilli</taxon>
        <taxon>Lactobacillales</taxon>
        <taxon>Aerococcaceae</taxon>
        <taxon>Facklamia</taxon>
    </lineage>
</organism>